<sequence length="399" mass="42826">MGSVFWRVLAHVCHVVPVAGTFCHAAAAAEECRLRVFGGGGLLWGVYWYCRPPACGVWVRALPPACVGAEVEVENPGTMLLASWALWDALVQRMLRAQDLVAPEADPFRLPCPLLLVSGGSTRSLLGAWKGPVWQVDSMVLALIEETAVRCFVPCMPASWAWGPGLLDIEVRRAAKRGKCGDNVANVAGLWALPDPVSWMAPRYGGVLGAGSAGERRLFGRYAGDMRRCRKCACFLAWHWRGDIFDAVGGWVGRQQPMRVSASFLLSSCGYACGAAVRYGMPFSILLTSPGGLSIDLSQDFAGTYHSLPFKRGCEPQCLAPVDGLIYMDTDSVSSLNRGCSTMDGRCKSSMISTDSLVRMDMRLAFCTLCFCAGASSSKPYLSGPVALFKGLGASSSPL</sequence>
<evidence type="ECO:0000313" key="4">
    <source>
        <dbReference type="Proteomes" id="UP001152797"/>
    </source>
</evidence>
<gene>
    <name evidence="2" type="ORF">C1SCF055_LOCUS4739</name>
</gene>
<feature type="chain" id="PRO_5043269642" evidence="1">
    <location>
        <begin position="29"/>
        <end position="399"/>
    </location>
</feature>
<reference evidence="2" key="1">
    <citation type="submission" date="2022-10" db="EMBL/GenBank/DDBJ databases">
        <authorList>
            <person name="Chen Y."/>
            <person name="Dougan E. K."/>
            <person name="Chan C."/>
            <person name="Rhodes N."/>
            <person name="Thang M."/>
        </authorList>
    </citation>
    <scope>NUCLEOTIDE SEQUENCE</scope>
</reference>
<protein>
    <submittedName>
        <fullName evidence="2">Uncharacterized protein</fullName>
    </submittedName>
</protein>
<dbReference type="EMBL" id="CAMXCT010000277">
    <property type="protein sequence ID" value="CAI3976530.1"/>
    <property type="molecule type" value="Genomic_DNA"/>
</dbReference>
<dbReference type="EMBL" id="CAMXCT020000277">
    <property type="protein sequence ID" value="CAL1129905.1"/>
    <property type="molecule type" value="Genomic_DNA"/>
</dbReference>
<reference evidence="3" key="2">
    <citation type="submission" date="2024-04" db="EMBL/GenBank/DDBJ databases">
        <authorList>
            <person name="Chen Y."/>
            <person name="Shah S."/>
            <person name="Dougan E. K."/>
            <person name="Thang M."/>
            <person name="Chan C."/>
        </authorList>
    </citation>
    <scope>NUCLEOTIDE SEQUENCE [LARGE SCALE GENOMIC DNA]</scope>
</reference>
<keyword evidence="4" id="KW-1185">Reference proteome</keyword>
<dbReference type="Proteomes" id="UP001152797">
    <property type="component" value="Unassembled WGS sequence"/>
</dbReference>
<keyword evidence="1" id="KW-0732">Signal</keyword>
<organism evidence="2">
    <name type="scientific">Cladocopium goreaui</name>
    <dbReference type="NCBI Taxonomy" id="2562237"/>
    <lineage>
        <taxon>Eukaryota</taxon>
        <taxon>Sar</taxon>
        <taxon>Alveolata</taxon>
        <taxon>Dinophyceae</taxon>
        <taxon>Suessiales</taxon>
        <taxon>Symbiodiniaceae</taxon>
        <taxon>Cladocopium</taxon>
    </lineage>
</organism>
<comment type="caution">
    <text evidence="2">The sequence shown here is derived from an EMBL/GenBank/DDBJ whole genome shotgun (WGS) entry which is preliminary data.</text>
</comment>
<proteinExistence type="predicted"/>
<evidence type="ECO:0000313" key="2">
    <source>
        <dbReference type="EMBL" id="CAI3976530.1"/>
    </source>
</evidence>
<dbReference type="EMBL" id="CAMXCT030000277">
    <property type="protein sequence ID" value="CAL4763842.1"/>
    <property type="molecule type" value="Genomic_DNA"/>
</dbReference>
<feature type="signal peptide" evidence="1">
    <location>
        <begin position="1"/>
        <end position="28"/>
    </location>
</feature>
<evidence type="ECO:0000256" key="1">
    <source>
        <dbReference type="SAM" id="SignalP"/>
    </source>
</evidence>
<dbReference type="AlphaFoldDB" id="A0A9P1BP40"/>
<evidence type="ECO:0000313" key="3">
    <source>
        <dbReference type="EMBL" id="CAL1129905.1"/>
    </source>
</evidence>
<accession>A0A9P1BP40</accession>
<name>A0A9P1BP40_9DINO</name>